<comment type="caution">
    <text evidence="7">Lacks conserved residue(s) required for the propagation of feature annotation.</text>
</comment>
<feature type="transmembrane region" description="Helical" evidence="7">
    <location>
        <begin position="201"/>
        <end position="219"/>
    </location>
</feature>
<feature type="transmembrane region" description="Helical" evidence="7">
    <location>
        <begin position="129"/>
        <end position="152"/>
    </location>
</feature>
<evidence type="ECO:0000256" key="3">
    <source>
        <dbReference type="ARBA" id="ARBA00022679"/>
    </source>
</evidence>
<reference evidence="8 9" key="1">
    <citation type="journal article" date="2016" name="Nat. Commun.">
        <title>Thousands of microbial genomes shed light on interconnected biogeochemical processes in an aquifer system.</title>
        <authorList>
            <person name="Anantharaman K."/>
            <person name="Brown C.T."/>
            <person name="Hug L.A."/>
            <person name="Sharon I."/>
            <person name="Castelle C.J."/>
            <person name="Probst A.J."/>
            <person name="Thomas B.C."/>
            <person name="Singh A."/>
            <person name="Wilkins M.J."/>
            <person name="Karaoz U."/>
            <person name="Brodie E.L."/>
            <person name="Williams K.H."/>
            <person name="Hubbard S.S."/>
            <person name="Banfield J.F."/>
        </authorList>
    </citation>
    <scope>NUCLEOTIDE SEQUENCE [LARGE SCALE GENOMIC DNA]</scope>
</reference>
<comment type="similarity">
    <text evidence="1 7">Belongs to the Lgt family.</text>
</comment>
<dbReference type="InterPro" id="IPR001640">
    <property type="entry name" value="Lgt"/>
</dbReference>
<sequence>MLPYFIYDQITLGPITVYTWGFFVGLGFLAGWWLVLFQAKRKGLDSSRFFNLFIFILLGGLIGARLGYVLQFPRYYFFHPLEIFQAWAGGLMFYGGLLGALLLGWLYLRLNFPHRDVGSLASRISFWRIADLIAPAAALGISIGYIGCSLINDHQGALTALPWGILWPDGILRHPVAQYLVLNGLIMFFVLWFLRTRLKKPGQLFIISLFWYSLARFLLDFTRATDTYLADPHYWSLSISQWVSLGIILWITLLAKKNFYVKLNICNSTNIK</sequence>
<evidence type="ECO:0000313" key="9">
    <source>
        <dbReference type="Proteomes" id="UP000177061"/>
    </source>
</evidence>
<dbReference type="EMBL" id="MHNB01000024">
    <property type="protein sequence ID" value="OGZ36651.1"/>
    <property type="molecule type" value="Genomic_DNA"/>
</dbReference>
<organism evidence="8 9">
    <name type="scientific">Candidatus Portnoybacteria bacterium RIFCSPHIGHO2_12_FULL_38_9</name>
    <dbReference type="NCBI Taxonomy" id="1801997"/>
    <lineage>
        <taxon>Bacteria</taxon>
        <taxon>Candidatus Portnoyibacteriota</taxon>
    </lineage>
</organism>
<dbReference type="Pfam" id="PF01790">
    <property type="entry name" value="LGT"/>
    <property type="match status" value="1"/>
</dbReference>
<protein>
    <recommendedName>
        <fullName evidence="7">Phosphatidylglycerol--prolipoprotein diacylglyceryl transferase</fullName>
        <ecNumber evidence="7">2.5.1.145</ecNumber>
    </recommendedName>
</protein>
<comment type="catalytic activity">
    <reaction evidence="7">
        <text>L-cysteinyl-[prolipoprotein] + a 1,2-diacyl-sn-glycero-3-phospho-(1'-sn-glycerol) = an S-1,2-diacyl-sn-glyceryl-L-cysteinyl-[prolipoprotein] + sn-glycerol 1-phosphate + H(+)</text>
        <dbReference type="Rhea" id="RHEA:56712"/>
        <dbReference type="Rhea" id="RHEA-COMP:14679"/>
        <dbReference type="Rhea" id="RHEA-COMP:14680"/>
        <dbReference type="ChEBI" id="CHEBI:15378"/>
        <dbReference type="ChEBI" id="CHEBI:29950"/>
        <dbReference type="ChEBI" id="CHEBI:57685"/>
        <dbReference type="ChEBI" id="CHEBI:64716"/>
        <dbReference type="ChEBI" id="CHEBI:140658"/>
        <dbReference type="EC" id="2.5.1.145"/>
    </reaction>
</comment>
<name>A0A1G2FGH1_9BACT</name>
<dbReference type="EC" id="2.5.1.145" evidence="7"/>
<proteinExistence type="inferred from homology"/>
<comment type="subcellular location">
    <subcellularLocation>
        <location evidence="7">Cell membrane</location>
        <topology evidence="7">Multi-pass membrane protein</topology>
    </subcellularLocation>
</comment>
<evidence type="ECO:0000313" key="8">
    <source>
        <dbReference type="EMBL" id="OGZ36651.1"/>
    </source>
</evidence>
<dbReference type="STRING" id="1801997.A3J64_00965"/>
<keyword evidence="3 7" id="KW-0808">Transferase</keyword>
<evidence type="ECO:0000256" key="2">
    <source>
        <dbReference type="ARBA" id="ARBA00022475"/>
    </source>
</evidence>
<dbReference type="Proteomes" id="UP000177061">
    <property type="component" value="Unassembled WGS sequence"/>
</dbReference>
<feature type="transmembrane region" description="Helical" evidence="7">
    <location>
        <begin position="176"/>
        <end position="194"/>
    </location>
</feature>
<evidence type="ECO:0000256" key="5">
    <source>
        <dbReference type="ARBA" id="ARBA00022989"/>
    </source>
</evidence>
<feature type="transmembrane region" description="Helical" evidence="7">
    <location>
        <begin position="239"/>
        <end position="255"/>
    </location>
</feature>
<keyword evidence="4 7" id="KW-0812">Transmembrane</keyword>
<gene>
    <name evidence="7" type="primary">lgt</name>
    <name evidence="8" type="ORF">A3J64_00965</name>
</gene>
<dbReference type="AlphaFoldDB" id="A0A1G2FGH1"/>
<comment type="function">
    <text evidence="7">Catalyzes the transfer of the diacylglyceryl group from phosphatidylglycerol to the sulfhydryl group of the N-terminal cysteine of a prolipoprotein, the first step in the formation of mature lipoproteins.</text>
</comment>
<feature type="transmembrane region" description="Helical" evidence="7">
    <location>
        <begin position="83"/>
        <end position="108"/>
    </location>
</feature>
<dbReference type="HAMAP" id="MF_01147">
    <property type="entry name" value="Lgt"/>
    <property type="match status" value="1"/>
</dbReference>
<dbReference type="GO" id="GO:0005886">
    <property type="term" value="C:plasma membrane"/>
    <property type="evidence" value="ECO:0007669"/>
    <property type="project" value="UniProtKB-SubCell"/>
</dbReference>
<feature type="transmembrane region" description="Helical" evidence="7">
    <location>
        <begin position="15"/>
        <end position="37"/>
    </location>
</feature>
<comment type="pathway">
    <text evidence="7">Protein modification; lipoprotein biosynthesis (diacylglyceryl transfer).</text>
</comment>
<keyword evidence="5 7" id="KW-1133">Transmembrane helix</keyword>
<keyword evidence="6 7" id="KW-0472">Membrane</keyword>
<dbReference type="UniPathway" id="UPA00664"/>
<evidence type="ECO:0000256" key="7">
    <source>
        <dbReference type="HAMAP-Rule" id="MF_01147"/>
    </source>
</evidence>
<dbReference type="GO" id="GO:0042158">
    <property type="term" value="P:lipoprotein biosynthetic process"/>
    <property type="evidence" value="ECO:0007669"/>
    <property type="project" value="UniProtKB-UniRule"/>
</dbReference>
<accession>A0A1G2FGH1</accession>
<evidence type="ECO:0000256" key="1">
    <source>
        <dbReference type="ARBA" id="ARBA00007150"/>
    </source>
</evidence>
<comment type="caution">
    <text evidence="8">The sequence shown here is derived from an EMBL/GenBank/DDBJ whole genome shotgun (WGS) entry which is preliminary data.</text>
</comment>
<dbReference type="GO" id="GO:0008961">
    <property type="term" value="F:phosphatidylglycerol-prolipoprotein diacylglyceryl transferase activity"/>
    <property type="evidence" value="ECO:0007669"/>
    <property type="project" value="UniProtKB-UniRule"/>
</dbReference>
<evidence type="ECO:0000256" key="4">
    <source>
        <dbReference type="ARBA" id="ARBA00022692"/>
    </source>
</evidence>
<dbReference type="PANTHER" id="PTHR30589">
    <property type="entry name" value="PROLIPOPROTEIN DIACYLGLYCERYL TRANSFERASE"/>
    <property type="match status" value="1"/>
</dbReference>
<evidence type="ECO:0000256" key="6">
    <source>
        <dbReference type="ARBA" id="ARBA00023136"/>
    </source>
</evidence>
<dbReference type="PANTHER" id="PTHR30589:SF0">
    <property type="entry name" value="PHOSPHATIDYLGLYCEROL--PROLIPOPROTEIN DIACYLGLYCERYL TRANSFERASE"/>
    <property type="match status" value="1"/>
</dbReference>
<feature type="transmembrane region" description="Helical" evidence="7">
    <location>
        <begin position="49"/>
        <end position="71"/>
    </location>
</feature>
<keyword evidence="2 7" id="KW-1003">Cell membrane</keyword>